<sequence length="397" mass="44708">MYWVCPLVFAVILKCTSAGQTIRGSAVLEHDWAEAFKLIINVPMQYSVPDGWRMALIFSQPIRKVEVWRAIELKEKTSADKKTHALKNMYFNTRLAKGEILTMAVVAYKVKLNSKPGNVTVLFKGGNVIPALPTLPPPTPPEPQVLIHPLKPIDESDSGFKMILKYQVPEAVKYWSISLKFTKDISTRNFNIDKAKVVPQKEPTSDSFCLGPQPYNRKLNAKCVLRLEFNCHKAQLYEAAPNAFFVFHPNSTKCEDFDLPKPGPAVPKESAVAEIIQQWPPNNFKMRFNLQVINSVRGGWKIAVKFSKPVAEISNINKARFASRSQDRHTFYIENVPGQIQNANLKQCERINVEFAGKLLSTPAKKPLSAFVLFERKEPEYAEINPQGACPTVPQLG</sequence>
<evidence type="ECO:0000313" key="2">
    <source>
        <dbReference type="EMBL" id="CAH3038840.1"/>
    </source>
</evidence>
<organism evidence="2 3">
    <name type="scientific">Porites lobata</name>
    <dbReference type="NCBI Taxonomy" id="104759"/>
    <lineage>
        <taxon>Eukaryota</taxon>
        <taxon>Metazoa</taxon>
        <taxon>Cnidaria</taxon>
        <taxon>Anthozoa</taxon>
        <taxon>Hexacorallia</taxon>
        <taxon>Scleractinia</taxon>
        <taxon>Fungiina</taxon>
        <taxon>Poritidae</taxon>
        <taxon>Porites</taxon>
    </lineage>
</organism>
<evidence type="ECO:0000256" key="1">
    <source>
        <dbReference type="SAM" id="SignalP"/>
    </source>
</evidence>
<reference evidence="2 3" key="1">
    <citation type="submission" date="2022-05" db="EMBL/GenBank/DDBJ databases">
        <authorList>
            <consortium name="Genoscope - CEA"/>
            <person name="William W."/>
        </authorList>
    </citation>
    <scope>NUCLEOTIDE SEQUENCE [LARGE SCALE GENOMIC DNA]</scope>
</reference>
<gene>
    <name evidence="2" type="ORF">PLOB_00039463</name>
</gene>
<comment type="caution">
    <text evidence="2">The sequence shown here is derived from an EMBL/GenBank/DDBJ whole genome shotgun (WGS) entry which is preliminary data.</text>
</comment>
<name>A0ABN8MZ38_9CNID</name>
<evidence type="ECO:0000313" key="3">
    <source>
        <dbReference type="Proteomes" id="UP001159405"/>
    </source>
</evidence>
<feature type="chain" id="PRO_5045391460" evidence="1">
    <location>
        <begin position="19"/>
        <end position="397"/>
    </location>
</feature>
<feature type="signal peptide" evidence="1">
    <location>
        <begin position="1"/>
        <end position="18"/>
    </location>
</feature>
<accession>A0ABN8MZ38</accession>
<keyword evidence="3" id="KW-1185">Reference proteome</keyword>
<dbReference type="EMBL" id="CALNXK010000006">
    <property type="protein sequence ID" value="CAH3038840.1"/>
    <property type="molecule type" value="Genomic_DNA"/>
</dbReference>
<protein>
    <submittedName>
        <fullName evidence="2">Uncharacterized protein</fullName>
    </submittedName>
</protein>
<keyword evidence="1" id="KW-0732">Signal</keyword>
<dbReference type="Proteomes" id="UP001159405">
    <property type="component" value="Unassembled WGS sequence"/>
</dbReference>
<proteinExistence type="predicted"/>